<dbReference type="AlphaFoldDB" id="A0A5E4CYM1"/>
<gene>
    <name evidence="1" type="ORF">GHT09_011771</name>
    <name evidence="2" type="ORF">MONAX_5E004162</name>
</gene>
<evidence type="ECO:0000313" key="2">
    <source>
        <dbReference type="EMBL" id="VTJ86968.1"/>
    </source>
</evidence>
<dbReference type="EMBL" id="CABDUW010002477">
    <property type="protein sequence ID" value="VTJ86968.1"/>
    <property type="molecule type" value="Genomic_DNA"/>
</dbReference>
<accession>A0A5E4CYM1</accession>
<evidence type="ECO:0000313" key="3">
    <source>
        <dbReference type="Proteomes" id="UP000335636"/>
    </source>
</evidence>
<name>A0A5E4CYM1_MARMO</name>
<reference evidence="2 3" key="1">
    <citation type="submission" date="2019-04" db="EMBL/GenBank/DDBJ databases">
        <authorList>
            <person name="Alioto T."/>
            <person name="Alioto T."/>
        </authorList>
    </citation>
    <scope>NUCLEOTIDE SEQUENCE [LARGE SCALE GENOMIC DNA]</scope>
</reference>
<dbReference type="Proteomes" id="UP000662637">
    <property type="component" value="Unassembled WGS sequence"/>
</dbReference>
<dbReference type="Proteomes" id="UP000335636">
    <property type="component" value="Unassembled WGS sequence"/>
</dbReference>
<sequence>MTREAADGLCSVSTGSTIVLGAGWSQPSAAHTCCSWETPSCNCAPCPPAYSDNSSACLSMLPSHENWSSLGVPAHGSMLPGSHSASPPAPAGSSSAVSHMCPDVFLGWLPRPRSHSAPKETQGPVLALPCTLLTSLSLSFSPCRKSSLNHGPPRSLPDSTVFKGSQVAVPSHMTCKL</sequence>
<organism evidence="2 3">
    <name type="scientific">Marmota monax</name>
    <name type="common">Woodchuck</name>
    <dbReference type="NCBI Taxonomy" id="9995"/>
    <lineage>
        <taxon>Eukaryota</taxon>
        <taxon>Metazoa</taxon>
        <taxon>Chordata</taxon>
        <taxon>Craniata</taxon>
        <taxon>Vertebrata</taxon>
        <taxon>Euteleostomi</taxon>
        <taxon>Mammalia</taxon>
        <taxon>Eutheria</taxon>
        <taxon>Euarchontoglires</taxon>
        <taxon>Glires</taxon>
        <taxon>Rodentia</taxon>
        <taxon>Sciuromorpha</taxon>
        <taxon>Sciuridae</taxon>
        <taxon>Xerinae</taxon>
        <taxon>Marmotini</taxon>
        <taxon>Marmota</taxon>
    </lineage>
</organism>
<reference evidence="1" key="2">
    <citation type="submission" date="2020-08" db="EMBL/GenBank/DDBJ databases">
        <authorList>
            <person name="Shumante A."/>
            <person name="Zimin A.V."/>
            <person name="Puiu D."/>
            <person name="Salzberg S.L."/>
        </authorList>
    </citation>
    <scope>NUCLEOTIDE SEQUENCE</scope>
    <source>
        <strain evidence="1">WC2-LM</strain>
        <tissue evidence="1">Liver</tissue>
    </source>
</reference>
<keyword evidence="3" id="KW-1185">Reference proteome</keyword>
<protein>
    <submittedName>
        <fullName evidence="2">Uncharacterized protein</fullName>
    </submittedName>
</protein>
<proteinExistence type="predicted"/>
<dbReference type="EMBL" id="WJEC01002106">
    <property type="protein sequence ID" value="KAF7477153.1"/>
    <property type="molecule type" value="Genomic_DNA"/>
</dbReference>
<evidence type="ECO:0000313" key="1">
    <source>
        <dbReference type="EMBL" id="KAF7477153.1"/>
    </source>
</evidence>